<evidence type="ECO:0000313" key="7">
    <source>
        <dbReference type="Proteomes" id="UP000190890"/>
    </source>
</evidence>
<dbReference type="InterPro" id="IPR007318">
    <property type="entry name" value="Phopholipid_MeTrfase"/>
</dbReference>
<dbReference type="Proteomes" id="UP000190890">
    <property type="component" value="Unassembled WGS sequence"/>
</dbReference>
<dbReference type="PANTHER" id="PTHR12714">
    <property type="entry name" value="PROTEIN-S ISOPRENYLCYSTEINE O-METHYLTRANSFERASE"/>
    <property type="match status" value="1"/>
</dbReference>
<keyword evidence="2 5" id="KW-0812">Transmembrane</keyword>
<keyword evidence="6" id="KW-0808">Transferase</keyword>
<feature type="transmembrane region" description="Helical" evidence="5">
    <location>
        <begin position="26"/>
        <end position="46"/>
    </location>
</feature>
<evidence type="ECO:0000256" key="4">
    <source>
        <dbReference type="ARBA" id="ARBA00023136"/>
    </source>
</evidence>
<keyword evidence="4 5" id="KW-0472">Membrane</keyword>
<feature type="transmembrane region" description="Helical" evidence="5">
    <location>
        <begin position="81"/>
        <end position="106"/>
    </location>
</feature>
<dbReference type="STRING" id="29367.CLPUN_08260"/>
<dbReference type="Gene3D" id="1.20.120.1630">
    <property type="match status" value="1"/>
</dbReference>
<evidence type="ECO:0000256" key="5">
    <source>
        <dbReference type="SAM" id="Phobius"/>
    </source>
</evidence>
<dbReference type="GO" id="GO:0032259">
    <property type="term" value="P:methylation"/>
    <property type="evidence" value="ECO:0007669"/>
    <property type="project" value="UniProtKB-KW"/>
</dbReference>
<reference evidence="6 7" key="1">
    <citation type="submission" date="2016-05" db="EMBL/GenBank/DDBJ databases">
        <title>Microbial solvent formation.</title>
        <authorList>
            <person name="Poehlein A."/>
            <person name="Montoya Solano J.D."/>
            <person name="Flitsch S."/>
            <person name="Krabben P."/>
            <person name="Duerre P."/>
            <person name="Daniel R."/>
        </authorList>
    </citation>
    <scope>NUCLEOTIDE SEQUENCE [LARGE SCALE GENOMIC DNA]</scope>
    <source>
        <strain evidence="6 7">DSM 2619</strain>
    </source>
</reference>
<keyword evidence="7" id="KW-1185">Reference proteome</keyword>
<comment type="subcellular location">
    <subcellularLocation>
        <location evidence="1">Endomembrane system</location>
        <topology evidence="1">Multi-pass membrane protein</topology>
    </subcellularLocation>
</comment>
<dbReference type="PANTHER" id="PTHR12714:SF9">
    <property type="entry name" value="PROTEIN-S-ISOPRENYLCYSTEINE O-METHYLTRANSFERASE"/>
    <property type="match status" value="1"/>
</dbReference>
<evidence type="ECO:0000256" key="1">
    <source>
        <dbReference type="ARBA" id="ARBA00004127"/>
    </source>
</evidence>
<organism evidence="6 7">
    <name type="scientific">Clostridium puniceum</name>
    <dbReference type="NCBI Taxonomy" id="29367"/>
    <lineage>
        <taxon>Bacteria</taxon>
        <taxon>Bacillati</taxon>
        <taxon>Bacillota</taxon>
        <taxon>Clostridia</taxon>
        <taxon>Eubacteriales</taxon>
        <taxon>Clostridiaceae</taxon>
        <taxon>Clostridium</taxon>
    </lineage>
</organism>
<keyword evidence="6" id="KW-0489">Methyltransferase</keyword>
<name>A0A1S8TVR0_9CLOT</name>
<comment type="caution">
    <text evidence="6">The sequence shown here is derived from an EMBL/GenBank/DDBJ whole genome shotgun (WGS) entry which is preliminary data.</text>
</comment>
<evidence type="ECO:0000256" key="3">
    <source>
        <dbReference type="ARBA" id="ARBA00022989"/>
    </source>
</evidence>
<gene>
    <name evidence="6" type="ORF">CLPUN_08260</name>
</gene>
<dbReference type="Pfam" id="PF04191">
    <property type="entry name" value="PEMT"/>
    <property type="match status" value="1"/>
</dbReference>
<dbReference type="GO" id="GO:0008168">
    <property type="term" value="F:methyltransferase activity"/>
    <property type="evidence" value="ECO:0007669"/>
    <property type="project" value="UniProtKB-KW"/>
</dbReference>
<dbReference type="GO" id="GO:0012505">
    <property type="term" value="C:endomembrane system"/>
    <property type="evidence" value="ECO:0007669"/>
    <property type="project" value="UniProtKB-SubCell"/>
</dbReference>
<dbReference type="EMBL" id="LZZM01000048">
    <property type="protein sequence ID" value="OOM81820.1"/>
    <property type="molecule type" value="Genomic_DNA"/>
</dbReference>
<sequence>MAGIQFISIIFINKLLIFIENDLIRYIRIAISTLGIFIFITSMVTMDDSWRAGIDDSQKTKIVTTGIYKYSRNPAFVGFDLFYIGTALTFSNVFIIIIACASILMFHLQILEEKKFLPIAFGKEYLDYKKKTGRYFGTK</sequence>
<evidence type="ECO:0000256" key="2">
    <source>
        <dbReference type="ARBA" id="ARBA00022692"/>
    </source>
</evidence>
<evidence type="ECO:0000313" key="6">
    <source>
        <dbReference type="EMBL" id="OOM81820.1"/>
    </source>
</evidence>
<keyword evidence="3 5" id="KW-1133">Transmembrane helix</keyword>
<accession>A0A1S8TVR0</accession>
<protein>
    <submittedName>
        <fullName evidence="6">Isoprenylcysteine carboxyl methyltransferase (ICMT) family protein</fullName>
    </submittedName>
</protein>
<dbReference type="RefSeq" id="WP_077846105.1">
    <property type="nucleotide sequence ID" value="NZ_LZZM01000048.1"/>
</dbReference>
<dbReference type="AlphaFoldDB" id="A0A1S8TVR0"/>
<proteinExistence type="predicted"/>